<evidence type="ECO:0000313" key="4">
    <source>
        <dbReference type="EMBL" id="ACB33831.1"/>
    </source>
</evidence>
<feature type="compositionally biased region" description="Basic and acidic residues" evidence="2">
    <location>
        <begin position="856"/>
        <end position="865"/>
    </location>
</feature>
<dbReference type="AlphaFoldDB" id="B1XWG3"/>
<keyword evidence="5" id="KW-1185">Reference proteome</keyword>
<dbReference type="EMBL" id="CP001013">
    <property type="protein sequence ID" value="ACB33831.1"/>
    <property type="molecule type" value="Genomic_DNA"/>
</dbReference>
<dbReference type="eggNOG" id="COG4717">
    <property type="taxonomic scope" value="Bacteria"/>
</dbReference>
<dbReference type="SUPFAM" id="SSF52540">
    <property type="entry name" value="P-loop containing nucleoside triphosphate hydrolases"/>
    <property type="match status" value="1"/>
</dbReference>
<evidence type="ECO:0000259" key="3">
    <source>
        <dbReference type="Pfam" id="PF13514"/>
    </source>
</evidence>
<dbReference type="OrthoDB" id="9764467at2"/>
<proteinExistence type="predicted"/>
<dbReference type="InterPro" id="IPR038734">
    <property type="entry name" value="YhaN_AAA"/>
</dbReference>
<dbReference type="PANTHER" id="PTHR41259">
    <property type="entry name" value="DOUBLE-STRAND BREAK REPAIR RAD50 ATPASE, PUTATIVE-RELATED"/>
    <property type="match status" value="1"/>
</dbReference>
<feature type="coiled-coil region" evidence="1">
    <location>
        <begin position="587"/>
        <end position="614"/>
    </location>
</feature>
<evidence type="ECO:0000313" key="5">
    <source>
        <dbReference type="Proteomes" id="UP000001693"/>
    </source>
</evidence>
<evidence type="ECO:0000256" key="1">
    <source>
        <dbReference type="SAM" id="Coils"/>
    </source>
</evidence>
<evidence type="ECO:0000256" key="2">
    <source>
        <dbReference type="SAM" id="MobiDB-lite"/>
    </source>
</evidence>
<organism evidence="4 5">
    <name type="scientific">Leptothrix cholodnii (strain ATCC 51168 / LMG 8142 / SP-6)</name>
    <name type="common">Leptothrix discophora (strain SP-6)</name>
    <dbReference type="NCBI Taxonomy" id="395495"/>
    <lineage>
        <taxon>Bacteria</taxon>
        <taxon>Pseudomonadati</taxon>
        <taxon>Pseudomonadota</taxon>
        <taxon>Betaproteobacteria</taxon>
        <taxon>Burkholderiales</taxon>
        <taxon>Sphaerotilaceae</taxon>
        <taxon>Leptothrix</taxon>
    </lineage>
</organism>
<dbReference type="Proteomes" id="UP000001693">
    <property type="component" value="Chromosome"/>
</dbReference>
<keyword evidence="1" id="KW-0175">Coiled coil</keyword>
<feature type="region of interest" description="Disordered" evidence="2">
    <location>
        <begin position="843"/>
        <end position="867"/>
    </location>
</feature>
<dbReference type="RefSeq" id="WP_012346592.1">
    <property type="nucleotide sequence ID" value="NC_010524.1"/>
</dbReference>
<feature type="coiled-coil region" evidence="1">
    <location>
        <begin position="710"/>
        <end position="737"/>
    </location>
</feature>
<accession>B1XWG3</accession>
<dbReference type="Pfam" id="PF13514">
    <property type="entry name" value="AAA_27"/>
    <property type="match status" value="1"/>
</dbReference>
<gene>
    <name evidence="4" type="ordered locus">Lcho_1564</name>
</gene>
<dbReference type="PANTHER" id="PTHR41259:SF1">
    <property type="entry name" value="DOUBLE-STRAND BREAK REPAIR RAD50 ATPASE, PUTATIVE-RELATED"/>
    <property type="match status" value="1"/>
</dbReference>
<dbReference type="eggNOG" id="COG0419">
    <property type="taxonomic scope" value="Bacteria"/>
</dbReference>
<feature type="domain" description="YhaN AAA" evidence="3">
    <location>
        <begin position="1"/>
        <end position="206"/>
    </location>
</feature>
<reference evidence="4 5" key="1">
    <citation type="submission" date="2008-03" db="EMBL/GenBank/DDBJ databases">
        <title>Complete sequence of Leptothrix cholodnii SP-6.</title>
        <authorList>
            <consortium name="US DOE Joint Genome Institute"/>
            <person name="Copeland A."/>
            <person name="Lucas S."/>
            <person name="Lapidus A."/>
            <person name="Glavina del Rio T."/>
            <person name="Dalin E."/>
            <person name="Tice H."/>
            <person name="Bruce D."/>
            <person name="Goodwin L."/>
            <person name="Pitluck S."/>
            <person name="Chertkov O."/>
            <person name="Brettin T."/>
            <person name="Detter J.C."/>
            <person name="Han C."/>
            <person name="Kuske C.R."/>
            <person name="Schmutz J."/>
            <person name="Larimer F."/>
            <person name="Land M."/>
            <person name="Hauser L."/>
            <person name="Kyrpides N."/>
            <person name="Lykidis A."/>
            <person name="Emerson D."/>
            <person name="Richardson P."/>
        </authorList>
    </citation>
    <scope>NUCLEOTIDE SEQUENCE [LARGE SCALE GENOMIC DNA]</scope>
    <source>
        <strain evidence="5">ATCC 51168 / LMG 8142 / SP-6</strain>
    </source>
</reference>
<sequence length="1155" mass="125027">MRIDQLDLVRYGKFTDRSIALPRAERDFHVIVGPNEAGKSTVRTAVLDLLYGIPMRTTHAFAHAMSDMRLGARIEHDARTLAFHRTKGNKQTLRSPADAVLPDNVLAPFLGSTDRDFFAQMFGLDHGRLIKGGHDILSASNDLGQILFQSAAGIGSLGAVRAALEAEADKLWAKRRSNDRAYYIAADALDRATAALKSATVRTKDWAEAQAKVTALDVAHEDTRRQHAEVRSRRNQIERMRRVTPHLNALADARARLAELGPGVELPDNAARTLQDAERVMHVAQAEIDHQTGVLTEAQVALDAVQVDHRIRELATEITELDDQRLQYRAYPGDIARREAEMDAQWRIAADLAAGLGWDAAGAEALRAAIPVASVRASLRRLIRAHAGLRQSCDMAVRAEKLKRAELAQARAVLAGLASAEAAPGLQAALGQAQKLGDFTAVERERELAVRKCEQALADAGAALGAWRVEIGPLRAMAVPAADTVRALAQEQLADDAQARAVATRIQALTRQLDAAQLEVTHYRQAHEPVTRDEVVSARLQRLSAWSEIKIRPQELAQRAEGFERLVESADALADRRHDTVQQAEALIGKQAQVERLAQERASVQAEADALAAAREARARRWSDLTAACGLPSQPPLPFDAAGPWLEARSATLAAWDRLEDARTALHTHQAACTAATQALAQELAALGQPVDGARLAVLMIQAETHLKAADEMRGQRRTLSQQMTDAEAKIAGLTDDAVQAATALDQWQQAWTETITQTGLARHADPQVADAALDTAEQIDTALAAMQRIRTERIDKMHADLDLHAQAARALAERVAPDLAAAAAADIALALRARLDAANEAHQEASRQKSAIEAAQRKLSESTARRNQAQATLTPLLARAGCATNAELADAIDKSDRRRALSIEIATAQKAAESGADGLTLAQLSAEAAGAEVDTLIAELADLKAQDEALVNRLTELAATRLAAATALGAIGGTAAAAQAEAQRQEALAQMADAVERYIKVHTAARLLKWSIERYRDAKQGPMLSAASGLFARLTLGSFERLSVDFEREPLKLQGRRPDGAMVDIDGMSEGTRDQLYLALRLAALEMHLGQAHVLPFIADDLFINYDDRRSRAGLEALGQLSRQTQVLFLTHHDHLLPMIREVFGGTVNVVELG</sequence>
<dbReference type="HOGENOM" id="CLU_006135_0_0_4"/>
<protein>
    <recommendedName>
        <fullName evidence="3">YhaN AAA domain-containing protein</fullName>
    </recommendedName>
</protein>
<dbReference type="InterPro" id="IPR027417">
    <property type="entry name" value="P-loop_NTPase"/>
</dbReference>
<dbReference type="Gene3D" id="3.40.50.300">
    <property type="entry name" value="P-loop containing nucleotide triphosphate hydrolases"/>
    <property type="match status" value="2"/>
</dbReference>
<name>B1XWG3_LEPCP</name>
<dbReference type="STRING" id="395495.Lcho_1564"/>
<feature type="coiled-coil region" evidence="1">
    <location>
        <begin position="927"/>
        <end position="954"/>
    </location>
</feature>
<feature type="coiled-coil region" evidence="1">
    <location>
        <begin position="499"/>
        <end position="526"/>
    </location>
</feature>
<dbReference type="KEGG" id="lch:Lcho_1564"/>